<gene>
    <name evidence="2" type="ORF">ACHAW5_004782</name>
</gene>
<organism evidence="2 3">
    <name type="scientific">Stephanodiscus triporus</name>
    <dbReference type="NCBI Taxonomy" id="2934178"/>
    <lineage>
        <taxon>Eukaryota</taxon>
        <taxon>Sar</taxon>
        <taxon>Stramenopiles</taxon>
        <taxon>Ochrophyta</taxon>
        <taxon>Bacillariophyta</taxon>
        <taxon>Coscinodiscophyceae</taxon>
        <taxon>Thalassiosirophycidae</taxon>
        <taxon>Stephanodiscales</taxon>
        <taxon>Stephanodiscaceae</taxon>
        <taxon>Stephanodiscus</taxon>
    </lineage>
</organism>
<feature type="compositionally biased region" description="Polar residues" evidence="1">
    <location>
        <begin position="25"/>
        <end position="34"/>
    </location>
</feature>
<accession>A0ABD3QZ89</accession>
<comment type="caution">
    <text evidence="2">The sequence shown here is derived from an EMBL/GenBank/DDBJ whole genome shotgun (WGS) entry which is preliminary data.</text>
</comment>
<dbReference type="EMBL" id="JALLAZ020000024">
    <property type="protein sequence ID" value="KAL3805553.1"/>
    <property type="molecule type" value="Genomic_DNA"/>
</dbReference>
<keyword evidence="3" id="KW-1185">Reference proteome</keyword>
<evidence type="ECO:0000313" key="3">
    <source>
        <dbReference type="Proteomes" id="UP001530315"/>
    </source>
</evidence>
<sequence length="304" mass="33958">MPLLKMYFNTILGERDNNRIISAMVNSPPQSFSSNGGGERRRPSTPHPSANGFAFENSSESPKSCCRSVEALDADANIGTDFHAKSSPGRCTFRESLENSQSASATPACDQKGDNILHRFHRFRSRVQRTLTCATNIDELGGIDDLLTQHDYRYDYDELEREKSLIARAASWATQETEIGASSLQENHRVQFHYPPITSVRLRPRTESDEIDQLFFAPEELDEIEDDRLDAMATDDVETLAVGHIHGSTSSSVVSSFDFDDQDSASAFMFEGSGYLNVMTDISETSKISKADNISKEECEEFPW</sequence>
<feature type="region of interest" description="Disordered" evidence="1">
    <location>
        <begin position="25"/>
        <end position="62"/>
    </location>
</feature>
<dbReference type="AlphaFoldDB" id="A0ABD3QZ89"/>
<protein>
    <submittedName>
        <fullName evidence="2">Uncharacterized protein</fullName>
    </submittedName>
</protein>
<reference evidence="2 3" key="1">
    <citation type="submission" date="2024-10" db="EMBL/GenBank/DDBJ databases">
        <title>Updated reference genomes for cyclostephanoid diatoms.</title>
        <authorList>
            <person name="Roberts W.R."/>
            <person name="Alverson A.J."/>
        </authorList>
    </citation>
    <scope>NUCLEOTIDE SEQUENCE [LARGE SCALE GENOMIC DNA]</scope>
    <source>
        <strain evidence="2 3">AJA276-08</strain>
    </source>
</reference>
<proteinExistence type="predicted"/>
<dbReference type="Proteomes" id="UP001530315">
    <property type="component" value="Unassembled WGS sequence"/>
</dbReference>
<feature type="region of interest" description="Disordered" evidence="1">
    <location>
        <begin position="86"/>
        <end position="111"/>
    </location>
</feature>
<evidence type="ECO:0000313" key="2">
    <source>
        <dbReference type="EMBL" id="KAL3805553.1"/>
    </source>
</evidence>
<name>A0ABD3QZ89_9STRA</name>
<evidence type="ECO:0000256" key="1">
    <source>
        <dbReference type="SAM" id="MobiDB-lite"/>
    </source>
</evidence>